<organism evidence="2 3">
    <name type="scientific">Pacificimonas flava</name>
    <dbReference type="NCBI Taxonomy" id="1234595"/>
    <lineage>
        <taxon>Bacteria</taxon>
        <taxon>Pseudomonadati</taxon>
        <taxon>Pseudomonadota</taxon>
        <taxon>Alphaproteobacteria</taxon>
        <taxon>Sphingomonadales</taxon>
        <taxon>Sphingosinicellaceae</taxon>
        <taxon>Pacificimonas</taxon>
    </lineage>
</organism>
<dbReference type="AlphaFoldDB" id="A0A219B6V6"/>
<sequence length="83" mass="8692">MSAAVKIAGVATLAGLMMTVAVIAAVTEPRVPEAANAVAARAERDPLAAELARCRALTMPDSGCEAAWAAHQRRFFGREGNQR</sequence>
<dbReference type="EMBL" id="NFZT01000001">
    <property type="protein sequence ID" value="OWV33904.1"/>
    <property type="molecule type" value="Genomic_DNA"/>
</dbReference>
<proteinExistence type="predicted"/>
<comment type="caution">
    <text evidence="2">The sequence shown here is derived from an EMBL/GenBank/DDBJ whole genome shotgun (WGS) entry which is preliminary data.</text>
</comment>
<reference evidence="3" key="1">
    <citation type="submission" date="2017-05" db="EMBL/GenBank/DDBJ databases">
        <authorList>
            <person name="Lin X."/>
        </authorList>
    </citation>
    <scope>NUCLEOTIDE SEQUENCE [LARGE SCALE GENOMIC DNA]</scope>
    <source>
        <strain evidence="3">JLT2012</strain>
    </source>
</reference>
<evidence type="ECO:0008006" key="4">
    <source>
        <dbReference type="Google" id="ProtNLM"/>
    </source>
</evidence>
<dbReference type="InterPro" id="IPR027587">
    <property type="entry name" value="TrbK"/>
</dbReference>
<feature type="chain" id="PRO_5011119103" description="Conjugative transfer region protein TrbK" evidence="1">
    <location>
        <begin position="25"/>
        <end position="83"/>
    </location>
</feature>
<dbReference type="OrthoDB" id="9815800at2"/>
<dbReference type="Proteomes" id="UP000198462">
    <property type="component" value="Unassembled WGS sequence"/>
</dbReference>
<evidence type="ECO:0000313" key="2">
    <source>
        <dbReference type="EMBL" id="OWV33904.1"/>
    </source>
</evidence>
<evidence type="ECO:0000256" key="1">
    <source>
        <dbReference type="SAM" id="SignalP"/>
    </source>
</evidence>
<name>A0A219B6V6_9SPHN</name>
<accession>A0A219B6V6</accession>
<dbReference type="Pfam" id="PF20084">
    <property type="entry name" value="TrbK"/>
    <property type="match status" value="1"/>
</dbReference>
<protein>
    <recommendedName>
        <fullName evidence="4">Conjugative transfer region protein TrbK</fullName>
    </recommendedName>
</protein>
<dbReference type="NCBIfam" id="TIGR04360">
    <property type="entry name" value="other_trbK"/>
    <property type="match status" value="1"/>
</dbReference>
<dbReference type="RefSeq" id="WP_054725821.1">
    <property type="nucleotide sequence ID" value="NZ_NFZT01000001.1"/>
</dbReference>
<gene>
    <name evidence="2" type="ORF">B5C34_10825</name>
</gene>
<feature type="signal peptide" evidence="1">
    <location>
        <begin position="1"/>
        <end position="24"/>
    </location>
</feature>
<keyword evidence="3" id="KW-1185">Reference proteome</keyword>
<keyword evidence="1" id="KW-0732">Signal</keyword>
<evidence type="ECO:0000313" key="3">
    <source>
        <dbReference type="Proteomes" id="UP000198462"/>
    </source>
</evidence>